<name>A0ABT7S6K6_9CELL</name>
<comment type="caution">
    <text evidence="2">The sequence shown here is derived from an EMBL/GenBank/DDBJ whole genome shotgun (WGS) entry which is preliminary data.</text>
</comment>
<evidence type="ECO:0000313" key="3">
    <source>
        <dbReference type="Proteomes" id="UP001321453"/>
    </source>
</evidence>
<dbReference type="EMBL" id="JAUCGR010000002">
    <property type="protein sequence ID" value="MDM7831255.1"/>
    <property type="molecule type" value="Genomic_DNA"/>
</dbReference>
<keyword evidence="1" id="KW-0472">Membrane</keyword>
<reference evidence="2 3" key="1">
    <citation type="submission" date="2023-06" db="EMBL/GenBank/DDBJ databases">
        <title>Cellulomonas sp. MW9 Whole genome sequence.</title>
        <authorList>
            <person name="Park S."/>
        </authorList>
    </citation>
    <scope>NUCLEOTIDE SEQUENCE [LARGE SCALE GENOMIC DNA]</scope>
    <source>
        <strain evidence="2 3">MW9</strain>
    </source>
</reference>
<evidence type="ECO:0000256" key="1">
    <source>
        <dbReference type="SAM" id="Phobius"/>
    </source>
</evidence>
<keyword evidence="1" id="KW-1133">Transmembrane helix</keyword>
<sequence>MFSLSPLTPQGFMLMELRRRFARARSTEDLGASAIEWVIITGILVLLTAFVGKIIYDKVVASANNLDTDPAAPGGP</sequence>
<evidence type="ECO:0008006" key="4">
    <source>
        <dbReference type="Google" id="ProtNLM"/>
    </source>
</evidence>
<gene>
    <name evidence="2" type="ORF">QRT05_07905</name>
</gene>
<dbReference type="Proteomes" id="UP001321453">
    <property type="component" value="Unassembled WGS sequence"/>
</dbReference>
<proteinExistence type="predicted"/>
<protein>
    <recommendedName>
        <fullName evidence="4">Flp family type IVb pilin</fullName>
    </recommendedName>
</protein>
<feature type="transmembrane region" description="Helical" evidence="1">
    <location>
        <begin position="34"/>
        <end position="56"/>
    </location>
</feature>
<keyword evidence="3" id="KW-1185">Reference proteome</keyword>
<organism evidence="2 3">
    <name type="scientific">Cellulomonas edaphi</name>
    <dbReference type="NCBI Taxonomy" id="3053468"/>
    <lineage>
        <taxon>Bacteria</taxon>
        <taxon>Bacillati</taxon>
        <taxon>Actinomycetota</taxon>
        <taxon>Actinomycetes</taxon>
        <taxon>Micrococcales</taxon>
        <taxon>Cellulomonadaceae</taxon>
        <taxon>Cellulomonas</taxon>
    </lineage>
</organism>
<dbReference type="RefSeq" id="WP_289446536.1">
    <property type="nucleotide sequence ID" value="NZ_JAUCGR010000002.1"/>
</dbReference>
<keyword evidence="1" id="KW-0812">Transmembrane</keyword>
<evidence type="ECO:0000313" key="2">
    <source>
        <dbReference type="EMBL" id="MDM7831255.1"/>
    </source>
</evidence>
<accession>A0ABT7S6K6</accession>